<dbReference type="Proteomes" id="UP001168216">
    <property type="component" value="Unassembled WGS sequence"/>
</dbReference>
<evidence type="ECO:0000313" key="2">
    <source>
        <dbReference type="EMBL" id="MDM5141899.1"/>
    </source>
</evidence>
<dbReference type="SUPFAM" id="SSF52540">
    <property type="entry name" value="P-loop containing nucleoside triphosphate hydrolases"/>
    <property type="match status" value="1"/>
</dbReference>
<sequence length="615" mass="70451">MFFGLGKKKSVEVCCDTTTTDMPQDYSDDVNSHVIQYLQYYLSDNRNLRFGVLINGKWGVGKSHFIRNFLNKKNIKNSVYISLYGLSSTEEINSLILYAQYPMLGWKPVQVVSGVAGSSLGILGAHKPDISAEKFLRIKSENIYIFDDLERCCMPMNMALGFINEFVEGHGCKVIVIANEDGINEGQINSYRSEKEKVIGKTLSINPSVQSALNYFITQLNSTKAKDFIQCNYHDVIDIYTLSEHNNLRILQQSLWDFERLFDAIADVYTSHSRSMVDLLRYFLAVSIEIKKGVIISKDITNRATDMLNHHAFKKEGDEVIGINKITHKYPLVNFYTPVISDEVILACLVDGLVITSNVNAALASSQYFLSIGKEEESWFTLWHYSERSENEFYIALEKFNNSFENFEFVIDGVLPHIFGVKLFLSKSGVVEKPLEIVVQECIEYLDKLFEMNKIIPRKAGFEHEGSYAGLGYLESDLPEFKTIIEHFNKLREQAKEVFSECELDCLLSDMVSNIDDFVKKITGPEYSYLPILAFTDCKVFVNNMLSLHPYQQGLVFKALLSRYKNNRLDYNIPQEKCWLKKVVEEILVHADTQSAITAYRLKRQVSWYLADFAK</sequence>
<dbReference type="EMBL" id="JAOPLV010000011">
    <property type="protein sequence ID" value="MDM5141899.1"/>
    <property type="molecule type" value="Genomic_DNA"/>
</dbReference>
<feature type="domain" description="KAP NTPase" evidence="1">
    <location>
        <begin position="32"/>
        <end position="76"/>
    </location>
</feature>
<dbReference type="InterPro" id="IPR011646">
    <property type="entry name" value="KAP_P-loop"/>
</dbReference>
<evidence type="ECO:0000259" key="1">
    <source>
        <dbReference type="Pfam" id="PF07693"/>
    </source>
</evidence>
<proteinExistence type="predicted"/>
<dbReference type="InterPro" id="IPR027417">
    <property type="entry name" value="P-loop_NTPase"/>
</dbReference>
<dbReference type="Pfam" id="PF07693">
    <property type="entry name" value="KAP_NTPase"/>
    <property type="match status" value="2"/>
</dbReference>
<dbReference type="AlphaFoldDB" id="A0AAW7I3M7"/>
<evidence type="ECO:0000313" key="3">
    <source>
        <dbReference type="Proteomes" id="UP001168216"/>
    </source>
</evidence>
<protein>
    <submittedName>
        <fullName evidence="2">KAP family NTPase</fullName>
    </submittedName>
</protein>
<gene>
    <name evidence="2" type="ORF">OB959_19205</name>
</gene>
<feature type="domain" description="KAP NTPase" evidence="1">
    <location>
        <begin position="138"/>
        <end position="259"/>
    </location>
</feature>
<accession>A0AAW7I3M7</accession>
<reference evidence="2" key="1">
    <citation type="submission" date="2023-08" db="EMBL/GenBank/DDBJ databases">
        <title>WGS of Aeromonas isolates.</title>
        <authorList>
            <person name="Lee H."/>
        </authorList>
    </citation>
    <scope>NUCLEOTIDE SEQUENCE</scope>
    <source>
        <strain evidence="2">SL22</strain>
    </source>
</reference>
<name>A0AAW7I3M7_9GAMM</name>
<comment type="caution">
    <text evidence="2">The sequence shown here is derived from an EMBL/GenBank/DDBJ whole genome shotgun (WGS) entry which is preliminary data.</text>
</comment>
<dbReference type="RefSeq" id="WP_290022803.1">
    <property type="nucleotide sequence ID" value="NZ_JAOPLV010000011.1"/>
</dbReference>
<organism evidence="2 3">
    <name type="scientific">Aeromonas bestiarum</name>
    <dbReference type="NCBI Taxonomy" id="105751"/>
    <lineage>
        <taxon>Bacteria</taxon>
        <taxon>Pseudomonadati</taxon>
        <taxon>Pseudomonadota</taxon>
        <taxon>Gammaproteobacteria</taxon>
        <taxon>Aeromonadales</taxon>
        <taxon>Aeromonadaceae</taxon>
        <taxon>Aeromonas</taxon>
    </lineage>
</organism>